<organism evidence="1 2">
    <name type="scientific">Streptomyces natalensis ATCC 27448</name>
    <dbReference type="NCBI Taxonomy" id="1240678"/>
    <lineage>
        <taxon>Bacteria</taxon>
        <taxon>Bacillati</taxon>
        <taxon>Actinomycetota</taxon>
        <taxon>Actinomycetes</taxon>
        <taxon>Kitasatosporales</taxon>
        <taxon>Streptomycetaceae</taxon>
        <taxon>Streptomyces</taxon>
    </lineage>
</organism>
<proteinExistence type="predicted"/>
<dbReference type="RefSeq" id="WP_030064640.1">
    <property type="nucleotide sequence ID" value="NZ_JRKI01000026.1"/>
</dbReference>
<protein>
    <submittedName>
        <fullName evidence="1">Uncharacterized protein</fullName>
    </submittedName>
</protein>
<name>A0A0D7CL16_9ACTN</name>
<evidence type="ECO:0000313" key="1">
    <source>
        <dbReference type="EMBL" id="KIZ16751.1"/>
    </source>
</evidence>
<keyword evidence="2" id="KW-1185">Reference proteome</keyword>
<reference evidence="1 2" key="1">
    <citation type="submission" date="2014-09" db="EMBL/GenBank/DDBJ databases">
        <title>Draft genome sequence of Streptomyces natalensis ATCC 27448, producer of the antifungal pimaricin.</title>
        <authorList>
            <person name="Mendes M.V."/>
            <person name="Beites T."/>
            <person name="Pires S."/>
            <person name="Santos C.L."/>
            <person name="Moradas-Ferreira P."/>
        </authorList>
    </citation>
    <scope>NUCLEOTIDE SEQUENCE [LARGE SCALE GENOMIC DNA]</scope>
    <source>
        <strain evidence="1 2">ATCC 27448</strain>
    </source>
</reference>
<evidence type="ECO:0000313" key="2">
    <source>
        <dbReference type="Proteomes" id="UP000032458"/>
    </source>
</evidence>
<dbReference type="EMBL" id="JRKI01000026">
    <property type="protein sequence ID" value="KIZ16751.1"/>
    <property type="molecule type" value="Genomic_DNA"/>
</dbReference>
<gene>
    <name evidence="1" type="ORF">SNA_17215</name>
</gene>
<dbReference type="Proteomes" id="UP000032458">
    <property type="component" value="Unassembled WGS sequence"/>
</dbReference>
<sequence>MGEGLLGAVGSEGAVDSFSGPLGRFGRAGDEDPLVGGDGIANGATLPALLGEADRGQDQLNAAAFAKDMRDNPGVQLWERPGSSNWTAVTGLCSRGRPRSPLP</sequence>
<dbReference type="AlphaFoldDB" id="A0A0D7CL16"/>
<dbReference type="PATRIC" id="fig|1240678.4.peg.3624"/>
<comment type="caution">
    <text evidence="1">The sequence shown here is derived from an EMBL/GenBank/DDBJ whole genome shotgun (WGS) entry which is preliminary data.</text>
</comment>
<accession>A0A0D7CL16</accession>